<proteinExistence type="predicted"/>
<keyword evidence="2" id="KW-1185">Reference proteome</keyword>
<accession>A0A0R3S3X1</accession>
<dbReference type="Proteomes" id="UP000050640">
    <property type="component" value="Unplaced"/>
</dbReference>
<name>A0A0R3S3X1_9BILA</name>
<evidence type="ECO:0000313" key="2">
    <source>
        <dbReference type="Proteomes" id="UP000050640"/>
    </source>
</evidence>
<reference evidence="3" key="1">
    <citation type="submission" date="2017-02" db="UniProtKB">
        <authorList>
            <consortium name="WormBaseParasite"/>
        </authorList>
    </citation>
    <scope>IDENTIFICATION</scope>
</reference>
<organism evidence="2 3">
    <name type="scientific">Elaeophora elaphi</name>
    <dbReference type="NCBI Taxonomy" id="1147741"/>
    <lineage>
        <taxon>Eukaryota</taxon>
        <taxon>Metazoa</taxon>
        <taxon>Ecdysozoa</taxon>
        <taxon>Nematoda</taxon>
        <taxon>Chromadorea</taxon>
        <taxon>Rhabditida</taxon>
        <taxon>Spirurina</taxon>
        <taxon>Spiruromorpha</taxon>
        <taxon>Filarioidea</taxon>
        <taxon>Onchocercidae</taxon>
        <taxon>Elaeophora</taxon>
    </lineage>
</organism>
<feature type="compositionally biased region" description="Low complexity" evidence="1">
    <location>
        <begin position="7"/>
        <end position="20"/>
    </location>
</feature>
<evidence type="ECO:0000256" key="1">
    <source>
        <dbReference type="SAM" id="MobiDB-lite"/>
    </source>
</evidence>
<evidence type="ECO:0000313" key="3">
    <source>
        <dbReference type="WBParaSite" id="EEL_0000947501-mRNA-1"/>
    </source>
</evidence>
<protein>
    <submittedName>
        <fullName evidence="3">Secreted protein</fullName>
    </submittedName>
</protein>
<dbReference type="AlphaFoldDB" id="A0A0R3S3X1"/>
<sequence length="89" mass="9806">MASISQTAATATATATTTTTSKSTVMKCYDCNAQFTNYELGNCASGNESLTQSTSRNRKGDEKKDCWWWCRDCMATICSISFLDADKFE</sequence>
<dbReference type="WBParaSite" id="EEL_0000947501-mRNA-1">
    <property type="protein sequence ID" value="EEL_0000947501-mRNA-1"/>
    <property type="gene ID" value="EEL_0000947501"/>
</dbReference>
<feature type="region of interest" description="Disordered" evidence="1">
    <location>
        <begin position="1"/>
        <end position="22"/>
    </location>
</feature>